<evidence type="ECO:0000313" key="2">
    <source>
        <dbReference type="EMBL" id="KAL1608026.1"/>
    </source>
</evidence>
<feature type="compositionally biased region" description="Polar residues" evidence="1">
    <location>
        <begin position="275"/>
        <end position="292"/>
    </location>
</feature>
<proteinExistence type="predicted"/>
<feature type="compositionally biased region" description="Polar residues" evidence="1">
    <location>
        <begin position="304"/>
        <end position="323"/>
    </location>
</feature>
<gene>
    <name evidence="2" type="ORF">SLS60_002965</name>
</gene>
<feature type="compositionally biased region" description="Basic and acidic residues" evidence="1">
    <location>
        <begin position="247"/>
        <end position="274"/>
    </location>
</feature>
<accession>A0ABR3RUB5</accession>
<dbReference type="Proteomes" id="UP001521785">
    <property type="component" value="Unassembled WGS sequence"/>
</dbReference>
<name>A0ABR3RUB5_9PLEO</name>
<comment type="caution">
    <text evidence="2">The sequence shown here is derived from an EMBL/GenBank/DDBJ whole genome shotgun (WGS) entry which is preliminary data.</text>
</comment>
<sequence>MLTAGPQEITFTSECWLRDVFVSPQDFGLAARAVRFIRNHPYLDCRFKYSNSDVNKVLELAQQREYFELDDHVWTALPLTQFPFPDPENSSPFACVVRPRLLHRIQMYAGSTSTRKRKILRPLFVWGVIDRDDSFLSQLPPGPVMPGTFLHFLHQGDHSDEALAAFDPEALEIMQSLRLEMEKKDTVILSDWHAEWVRSEQQRKEWTTSSGPGTFRSQLIQPANIDLHAHEKTAKDAELDYWGTDEEVPKGTLEQRARRAKEAQAAADREKDHLQTQTAATSVPARQSSSNMVMHEARAEQAYMNGQNQQTRDVHQHQSNTTTRDQKNGDYSMYMGFEKF</sequence>
<evidence type="ECO:0000313" key="3">
    <source>
        <dbReference type="Proteomes" id="UP001521785"/>
    </source>
</evidence>
<dbReference type="EMBL" id="JAKJXO020000003">
    <property type="protein sequence ID" value="KAL1608026.1"/>
    <property type="molecule type" value="Genomic_DNA"/>
</dbReference>
<reference evidence="2 3" key="1">
    <citation type="submission" date="2024-02" db="EMBL/GenBank/DDBJ databases">
        <title>De novo assembly and annotation of 12 fungi associated with fruit tree decline syndrome in Ontario, Canada.</title>
        <authorList>
            <person name="Sulman M."/>
            <person name="Ellouze W."/>
            <person name="Ilyukhin E."/>
        </authorList>
    </citation>
    <scope>NUCLEOTIDE SEQUENCE [LARGE SCALE GENOMIC DNA]</scope>
    <source>
        <strain evidence="2 3">M42-189</strain>
    </source>
</reference>
<evidence type="ECO:0000256" key="1">
    <source>
        <dbReference type="SAM" id="MobiDB-lite"/>
    </source>
</evidence>
<keyword evidence="3" id="KW-1185">Reference proteome</keyword>
<feature type="region of interest" description="Disordered" evidence="1">
    <location>
        <begin position="238"/>
        <end position="332"/>
    </location>
</feature>
<organism evidence="2 3">
    <name type="scientific">Paraconiothyrium brasiliense</name>
    <dbReference type="NCBI Taxonomy" id="300254"/>
    <lineage>
        <taxon>Eukaryota</taxon>
        <taxon>Fungi</taxon>
        <taxon>Dikarya</taxon>
        <taxon>Ascomycota</taxon>
        <taxon>Pezizomycotina</taxon>
        <taxon>Dothideomycetes</taxon>
        <taxon>Pleosporomycetidae</taxon>
        <taxon>Pleosporales</taxon>
        <taxon>Massarineae</taxon>
        <taxon>Didymosphaeriaceae</taxon>
        <taxon>Paraconiothyrium</taxon>
    </lineage>
</organism>
<protein>
    <submittedName>
        <fullName evidence="2">Uncharacterized protein</fullName>
    </submittedName>
</protein>